<evidence type="ECO:0000313" key="3">
    <source>
        <dbReference type="Proteomes" id="UP001498398"/>
    </source>
</evidence>
<dbReference type="EMBL" id="JBANRG010000001">
    <property type="protein sequence ID" value="KAK7472369.1"/>
    <property type="molecule type" value="Genomic_DNA"/>
</dbReference>
<dbReference type="Proteomes" id="UP001498398">
    <property type="component" value="Unassembled WGS sequence"/>
</dbReference>
<dbReference type="InterPro" id="IPR007306">
    <property type="entry name" value="Rit1"/>
</dbReference>
<dbReference type="PANTHER" id="PTHR31811">
    <property type="entry name" value="TRNA A64-2'-O-RIBOSYLPHOSPHATE TRANSFERASE"/>
    <property type="match status" value="1"/>
</dbReference>
<organism evidence="2 3">
    <name type="scientific">Marasmiellus scandens</name>
    <dbReference type="NCBI Taxonomy" id="2682957"/>
    <lineage>
        <taxon>Eukaryota</taxon>
        <taxon>Fungi</taxon>
        <taxon>Dikarya</taxon>
        <taxon>Basidiomycota</taxon>
        <taxon>Agaricomycotina</taxon>
        <taxon>Agaricomycetes</taxon>
        <taxon>Agaricomycetidae</taxon>
        <taxon>Agaricales</taxon>
        <taxon>Marasmiineae</taxon>
        <taxon>Omphalotaceae</taxon>
        <taxon>Marasmiellus</taxon>
    </lineage>
</organism>
<keyword evidence="2" id="KW-0808">Transferase</keyword>
<sequence length="110" mass="12242">MTSTSTSFNTVGIHPTNSAFSQIRKESLDIYNRLHSIEKDIEFVNQVHAAYPQYPLLPNLRCGAWYADPAIVKGQTGAYFKSTDGHYGAWSFNLRRPNLHLLPVAVSSSG</sequence>
<gene>
    <name evidence="2" type="primary">RIT1_2</name>
    <name evidence="2" type="ORF">VKT23_000486</name>
</gene>
<name>A0ABR1K6X2_9AGAR</name>
<dbReference type="GO" id="GO:0016740">
    <property type="term" value="F:transferase activity"/>
    <property type="evidence" value="ECO:0007669"/>
    <property type="project" value="UniProtKB-KW"/>
</dbReference>
<protein>
    <submittedName>
        <fullName evidence="2">tRNA A64-2'-O-ribosylphosphate transferase</fullName>
    </submittedName>
</protein>
<dbReference type="PANTHER" id="PTHR31811:SF0">
    <property type="entry name" value="TRNA A64-2'-O-RIBOSYLPHOSPHATE TRANSFERASE"/>
    <property type="match status" value="1"/>
</dbReference>
<feature type="domain" description="Rit1 N-terminal" evidence="1">
    <location>
        <begin position="23"/>
        <end position="110"/>
    </location>
</feature>
<proteinExistence type="predicted"/>
<accession>A0ABR1K6X2</accession>
<reference evidence="2 3" key="1">
    <citation type="submission" date="2024-01" db="EMBL/GenBank/DDBJ databases">
        <title>A draft genome for the cacao thread blight pathogen Marasmiellus scandens.</title>
        <authorList>
            <person name="Baruah I.K."/>
            <person name="Leung J."/>
            <person name="Bukari Y."/>
            <person name="Amoako-Attah I."/>
            <person name="Meinhardt L.W."/>
            <person name="Bailey B.A."/>
            <person name="Cohen S.P."/>
        </authorList>
    </citation>
    <scope>NUCLEOTIDE SEQUENCE [LARGE SCALE GENOMIC DNA]</scope>
    <source>
        <strain evidence="2 3">GH-19</strain>
    </source>
</reference>
<dbReference type="InterPro" id="IPR033449">
    <property type="entry name" value="Rit1_N"/>
</dbReference>
<keyword evidence="3" id="KW-1185">Reference proteome</keyword>
<evidence type="ECO:0000259" key="1">
    <source>
        <dbReference type="Pfam" id="PF17184"/>
    </source>
</evidence>
<dbReference type="Pfam" id="PF17184">
    <property type="entry name" value="Rit1_C"/>
    <property type="match status" value="1"/>
</dbReference>
<evidence type="ECO:0000313" key="2">
    <source>
        <dbReference type="EMBL" id="KAK7472369.1"/>
    </source>
</evidence>
<comment type="caution">
    <text evidence="2">The sequence shown here is derived from an EMBL/GenBank/DDBJ whole genome shotgun (WGS) entry which is preliminary data.</text>
</comment>